<dbReference type="Pfam" id="PF00561">
    <property type="entry name" value="Abhydrolase_1"/>
    <property type="match status" value="1"/>
</dbReference>
<organism evidence="3 4">
    <name type="scientific">Streptomyces beijiangensis</name>
    <dbReference type="NCBI Taxonomy" id="163361"/>
    <lineage>
        <taxon>Bacteria</taxon>
        <taxon>Bacillati</taxon>
        <taxon>Actinomycetota</taxon>
        <taxon>Actinomycetes</taxon>
        <taxon>Kitasatosporales</taxon>
        <taxon>Streptomycetaceae</taxon>
        <taxon>Streptomyces</taxon>
    </lineage>
</organism>
<feature type="domain" description="AB hydrolase-1" evidence="2">
    <location>
        <begin position="26"/>
        <end position="130"/>
    </location>
</feature>
<dbReference type="AlphaFoldDB" id="A0A939F259"/>
<dbReference type="GO" id="GO:0016020">
    <property type="term" value="C:membrane"/>
    <property type="evidence" value="ECO:0007669"/>
    <property type="project" value="TreeGrafter"/>
</dbReference>
<evidence type="ECO:0000259" key="2">
    <source>
        <dbReference type="Pfam" id="PF00561"/>
    </source>
</evidence>
<dbReference type="InterPro" id="IPR050266">
    <property type="entry name" value="AB_hydrolase_sf"/>
</dbReference>
<dbReference type="Proteomes" id="UP000664167">
    <property type="component" value="Unassembled WGS sequence"/>
</dbReference>
<dbReference type="GO" id="GO:0016787">
    <property type="term" value="F:hydrolase activity"/>
    <property type="evidence" value="ECO:0007669"/>
    <property type="project" value="UniProtKB-KW"/>
</dbReference>
<dbReference type="PANTHER" id="PTHR43798:SF31">
    <property type="entry name" value="AB HYDROLASE SUPERFAMILY PROTEIN YCLE"/>
    <property type="match status" value="1"/>
</dbReference>
<keyword evidence="1 3" id="KW-0378">Hydrolase</keyword>
<keyword evidence="4" id="KW-1185">Reference proteome</keyword>
<name>A0A939F259_9ACTN</name>
<dbReference type="InterPro" id="IPR000073">
    <property type="entry name" value="AB_hydrolase_1"/>
</dbReference>
<dbReference type="RefSeq" id="WP_206959832.1">
    <property type="nucleotide sequence ID" value="NZ_BAAAJJ010000008.1"/>
</dbReference>
<dbReference type="SUPFAM" id="SSF53474">
    <property type="entry name" value="alpha/beta-Hydrolases"/>
    <property type="match status" value="1"/>
</dbReference>
<dbReference type="PANTHER" id="PTHR43798">
    <property type="entry name" value="MONOACYLGLYCEROL LIPASE"/>
    <property type="match status" value="1"/>
</dbReference>
<gene>
    <name evidence="3" type="ORF">J0695_02865</name>
</gene>
<protein>
    <submittedName>
        <fullName evidence="3">Alpha/beta hydrolase</fullName>
    </submittedName>
</protein>
<dbReference type="EMBL" id="JAFLRJ010000020">
    <property type="protein sequence ID" value="MBO0510757.1"/>
    <property type="molecule type" value="Genomic_DNA"/>
</dbReference>
<proteinExistence type="predicted"/>
<dbReference type="InterPro" id="IPR029058">
    <property type="entry name" value="AB_hydrolase_fold"/>
</dbReference>
<comment type="caution">
    <text evidence="3">The sequence shown here is derived from an EMBL/GenBank/DDBJ whole genome shotgun (WGS) entry which is preliminary data.</text>
</comment>
<dbReference type="Gene3D" id="3.40.50.1820">
    <property type="entry name" value="alpha/beta hydrolase"/>
    <property type="match status" value="1"/>
</dbReference>
<accession>A0A939F259</accession>
<evidence type="ECO:0000313" key="4">
    <source>
        <dbReference type="Proteomes" id="UP000664167"/>
    </source>
</evidence>
<reference evidence="3" key="1">
    <citation type="submission" date="2021-03" db="EMBL/GenBank/DDBJ databases">
        <title>Streptomyces poriferae sp. nov., a novel marine sponge-derived Actinobacteria species with anti-MRSA activity.</title>
        <authorList>
            <person name="Sandoval-Powers M."/>
            <person name="Kralova S."/>
            <person name="Nguyen G.-S."/>
            <person name="Fawwal D."/>
            <person name="Degnes K."/>
            <person name="Klinkenberg G."/>
            <person name="Sletta H."/>
            <person name="Wentzel A."/>
            <person name="Liles M.R."/>
        </authorList>
    </citation>
    <scope>NUCLEOTIDE SEQUENCE</scope>
    <source>
        <strain evidence="3">DSM 41794</strain>
    </source>
</reference>
<sequence length="252" mass="26516">MRKARFDAQGSVIRWTEAPGSGPARVYVHGLGSASTVYHAHIAAHPDLAGRRTLFVDLPGHGISDRPAGFGYTLEDLARALAAALDEAGAEGAEIVAHSMGGAVAIALAHHRPDLVSRLVLTEANLDPDPPVKAGSSGIASYTEEKFVHGGGFEKVLLRVGPDWAATMRLADPLALHRAAIGLMRGTRPTMRRMLMDLTVDRTFLQGALTGALAGHDELVASGVRVETVPDAGHNVMFDNPAAFTRAVAAQL</sequence>
<dbReference type="PRINTS" id="PR00111">
    <property type="entry name" value="ABHYDROLASE"/>
</dbReference>
<evidence type="ECO:0000256" key="1">
    <source>
        <dbReference type="ARBA" id="ARBA00022801"/>
    </source>
</evidence>
<evidence type="ECO:0000313" key="3">
    <source>
        <dbReference type="EMBL" id="MBO0510757.1"/>
    </source>
</evidence>